<organism evidence="1 2">
    <name type="scientific">Paenibacillus aquistagni</name>
    <dbReference type="NCBI Taxonomy" id="1852522"/>
    <lineage>
        <taxon>Bacteria</taxon>
        <taxon>Bacillati</taxon>
        <taxon>Bacillota</taxon>
        <taxon>Bacilli</taxon>
        <taxon>Bacillales</taxon>
        <taxon>Paenibacillaceae</taxon>
        <taxon>Paenibacillus</taxon>
    </lineage>
</organism>
<evidence type="ECO:0000313" key="1">
    <source>
        <dbReference type="EMBL" id="SMG46089.1"/>
    </source>
</evidence>
<dbReference type="Proteomes" id="UP000193834">
    <property type="component" value="Unassembled WGS sequence"/>
</dbReference>
<evidence type="ECO:0000313" key="2">
    <source>
        <dbReference type="Proteomes" id="UP000193834"/>
    </source>
</evidence>
<sequence length="130" mass="15419">MQVMPMHEIPVSNRGKYYEVLLELTRQQLMMVEHSQEWDEEAFQQYVYQWSCIESVIGKIDDTTEKPNKQDVESLQKLISMHHRLMEVVDSKRSTTSKEVVEVRQSQAVMNAYYGMGRSDQVAYYFDEKK</sequence>
<dbReference type="AlphaFoldDB" id="A0A1X7KYX9"/>
<dbReference type="EMBL" id="FXAZ01000003">
    <property type="protein sequence ID" value="SMG46089.1"/>
    <property type="molecule type" value="Genomic_DNA"/>
</dbReference>
<name>A0A1X7KYX9_9BACL</name>
<accession>A0A1X7KYX9</accession>
<reference evidence="1 2" key="1">
    <citation type="submission" date="2017-04" db="EMBL/GenBank/DDBJ databases">
        <authorList>
            <person name="Afonso C.L."/>
            <person name="Miller P.J."/>
            <person name="Scott M.A."/>
            <person name="Spackman E."/>
            <person name="Goraichik I."/>
            <person name="Dimitrov K.M."/>
            <person name="Suarez D.L."/>
            <person name="Swayne D.E."/>
        </authorList>
    </citation>
    <scope>NUCLEOTIDE SEQUENCE [LARGE SCALE GENOMIC DNA]</scope>
    <source>
        <strain evidence="1 2">11</strain>
    </source>
</reference>
<protein>
    <recommendedName>
        <fullName evidence="3">Flagellar protein FliT</fullName>
    </recommendedName>
</protein>
<proteinExistence type="predicted"/>
<dbReference type="STRING" id="1852522.SAMN06295960_2810"/>
<gene>
    <name evidence="1" type="ORF">SAMN06295960_2810</name>
</gene>
<evidence type="ECO:0008006" key="3">
    <source>
        <dbReference type="Google" id="ProtNLM"/>
    </source>
</evidence>
<keyword evidence="2" id="KW-1185">Reference proteome</keyword>